<proteinExistence type="predicted"/>
<dbReference type="Pfam" id="PF01850">
    <property type="entry name" value="PIN"/>
    <property type="match status" value="1"/>
</dbReference>
<dbReference type="Gene3D" id="3.40.50.1010">
    <property type="entry name" value="5'-nuclease"/>
    <property type="match status" value="1"/>
</dbReference>
<protein>
    <recommendedName>
        <fullName evidence="2">PIN domain-containing protein</fullName>
    </recommendedName>
</protein>
<evidence type="ECO:0000256" key="1">
    <source>
        <dbReference type="ARBA" id="ARBA00022842"/>
    </source>
</evidence>
<dbReference type="RefSeq" id="WP_104516874.1">
    <property type="nucleotide sequence ID" value="NZ_NHRY01000022.1"/>
</dbReference>
<dbReference type="OrthoDB" id="9798446at2"/>
<keyword evidence="4" id="KW-1185">Reference proteome</keyword>
<dbReference type="PANTHER" id="PTHR35901:SF1">
    <property type="entry name" value="EXONUCLEASE VAPC9"/>
    <property type="match status" value="1"/>
</dbReference>
<comment type="caution">
    <text evidence="3">The sequence shown here is derived from an EMBL/GenBank/DDBJ whole genome shotgun (WGS) entry which is preliminary data.</text>
</comment>
<dbReference type="EMBL" id="NHRY01000022">
    <property type="protein sequence ID" value="PPQ40799.1"/>
    <property type="molecule type" value="Genomic_DNA"/>
</dbReference>
<dbReference type="Proteomes" id="UP000239724">
    <property type="component" value="Unassembled WGS sequence"/>
</dbReference>
<accession>A0A2S6NPA0</accession>
<organism evidence="3 4">
    <name type="scientific">Rhodopila globiformis</name>
    <name type="common">Rhodopseudomonas globiformis</name>
    <dbReference type="NCBI Taxonomy" id="1071"/>
    <lineage>
        <taxon>Bacteria</taxon>
        <taxon>Pseudomonadati</taxon>
        <taxon>Pseudomonadota</taxon>
        <taxon>Alphaproteobacteria</taxon>
        <taxon>Acetobacterales</taxon>
        <taxon>Acetobacteraceae</taxon>
        <taxon>Rhodopila</taxon>
    </lineage>
</organism>
<dbReference type="SUPFAM" id="SSF88723">
    <property type="entry name" value="PIN domain-like"/>
    <property type="match status" value="1"/>
</dbReference>
<dbReference type="AlphaFoldDB" id="A0A2S6NPA0"/>
<dbReference type="InterPro" id="IPR051619">
    <property type="entry name" value="TypeII_TA_RNase_PINc/VapC"/>
</dbReference>
<feature type="domain" description="PIN" evidence="2">
    <location>
        <begin position="5"/>
        <end position="129"/>
    </location>
</feature>
<evidence type="ECO:0000259" key="2">
    <source>
        <dbReference type="Pfam" id="PF01850"/>
    </source>
</evidence>
<keyword evidence="1" id="KW-0460">Magnesium</keyword>
<dbReference type="InterPro" id="IPR029060">
    <property type="entry name" value="PIN-like_dom_sf"/>
</dbReference>
<sequence>MPACVLDASSVFPWLFEDEATPTADAILALVIQQGAVVPALRQTGGKTGLGMAERRNRLSPDGVRDAVALLRDLPLVLDEPTPARAFGAVLELVRSQRLTAYDATYLELAIRRGLPLASNDKALRSAARAVGVALLAA</sequence>
<dbReference type="InterPro" id="IPR002716">
    <property type="entry name" value="PIN_dom"/>
</dbReference>
<name>A0A2S6NPA0_RHOGL</name>
<evidence type="ECO:0000313" key="3">
    <source>
        <dbReference type="EMBL" id="PPQ40799.1"/>
    </source>
</evidence>
<reference evidence="3 4" key="1">
    <citation type="journal article" date="2018" name="Arch. Microbiol.">
        <title>New insights into the metabolic potential of the phototrophic purple bacterium Rhodopila globiformis DSM 161(T) from its draft genome sequence and evidence for a vanadium-dependent nitrogenase.</title>
        <authorList>
            <person name="Imhoff J.F."/>
            <person name="Rahn T."/>
            <person name="Kunzel S."/>
            <person name="Neulinger S.C."/>
        </authorList>
    </citation>
    <scope>NUCLEOTIDE SEQUENCE [LARGE SCALE GENOMIC DNA]</scope>
    <source>
        <strain evidence="3 4">DSM 161</strain>
    </source>
</reference>
<gene>
    <name evidence="3" type="ORF">CCS01_00425</name>
</gene>
<dbReference type="CDD" id="cd09873">
    <property type="entry name" value="PIN_Pae0151-like"/>
    <property type="match status" value="1"/>
</dbReference>
<evidence type="ECO:0000313" key="4">
    <source>
        <dbReference type="Proteomes" id="UP000239724"/>
    </source>
</evidence>
<dbReference type="PANTHER" id="PTHR35901">
    <property type="entry name" value="RIBONUCLEASE VAPC3"/>
    <property type="match status" value="1"/>
</dbReference>
<dbReference type="InterPro" id="IPR044153">
    <property type="entry name" value="PIN_Pae0151-like"/>
</dbReference>